<dbReference type="AlphaFoldDB" id="X1JSU0"/>
<reference evidence="1" key="1">
    <citation type="journal article" date="2014" name="Front. Microbiol.">
        <title>High frequency of phylogenetically diverse reductive dehalogenase-homologous genes in deep subseafloor sedimentary metagenomes.</title>
        <authorList>
            <person name="Kawai M."/>
            <person name="Futagami T."/>
            <person name="Toyoda A."/>
            <person name="Takaki Y."/>
            <person name="Nishi S."/>
            <person name="Hori S."/>
            <person name="Arai W."/>
            <person name="Tsubouchi T."/>
            <person name="Morono Y."/>
            <person name="Uchiyama I."/>
            <person name="Ito T."/>
            <person name="Fujiyama A."/>
            <person name="Inagaki F."/>
            <person name="Takami H."/>
        </authorList>
    </citation>
    <scope>NUCLEOTIDE SEQUENCE</scope>
    <source>
        <strain evidence="1">Expedition CK06-06</strain>
    </source>
</reference>
<evidence type="ECO:0008006" key="2">
    <source>
        <dbReference type="Google" id="ProtNLM"/>
    </source>
</evidence>
<proteinExistence type="predicted"/>
<dbReference type="EMBL" id="BARU01048613">
    <property type="protein sequence ID" value="GAH97816.1"/>
    <property type="molecule type" value="Genomic_DNA"/>
</dbReference>
<gene>
    <name evidence="1" type="ORF">S03H2_72143</name>
</gene>
<comment type="caution">
    <text evidence="1">The sequence shown here is derived from an EMBL/GenBank/DDBJ whole genome shotgun (WGS) entry which is preliminary data.</text>
</comment>
<name>X1JSU0_9ZZZZ</name>
<feature type="non-terminal residue" evidence="1">
    <location>
        <position position="1"/>
    </location>
</feature>
<sequence>PLPSRSSSEWHKGYKNSEIPYLKSRSSYRKTVKDKRIEFFKSLLEKHKPKIVIAYGKEFWKDFKKLTSSE</sequence>
<organism evidence="1">
    <name type="scientific">marine sediment metagenome</name>
    <dbReference type="NCBI Taxonomy" id="412755"/>
    <lineage>
        <taxon>unclassified sequences</taxon>
        <taxon>metagenomes</taxon>
        <taxon>ecological metagenomes</taxon>
    </lineage>
</organism>
<accession>X1JSU0</accession>
<evidence type="ECO:0000313" key="1">
    <source>
        <dbReference type="EMBL" id="GAH97816.1"/>
    </source>
</evidence>
<protein>
    <recommendedName>
        <fullName evidence="2">Uracil-DNA glycosylase-like domain-containing protein</fullName>
    </recommendedName>
</protein>
<feature type="non-terminal residue" evidence="1">
    <location>
        <position position="70"/>
    </location>
</feature>